<dbReference type="VEuPathDB" id="TriTrypDB:Tc_MARK_2725"/>
<evidence type="ECO:0000256" key="3">
    <source>
        <dbReference type="ARBA" id="ARBA00022989"/>
    </source>
</evidence>
<dbReference type="InterPro" id="IPR007271">
    <property type="entry name" value="Nuc_sug_transpt"/>
</dbReference>
<feature type="transmembrane region" description="Helical" evidence="5">
    <location>
        <begin position="218"/>
        <end position="236"/>
    </location>
</feature>
<dbReference type="VEuPathDB" id="TriTrypDB:TCSYLVIO_005336"/>
<dbReference type="VEuPathDB" id="TriTrypDB:TcCLB.507089.40"/>
<feature type="transmembrane region" description="Helical" evidence="5">
    <location>
        <begin position="59"/>
        <end position="81"/>
    </location>
</feature>
<feature type="transmembrane region" description="Helical" evidence="5">
    <location>
        <begin position="394"/>
        <end position="411"/>
    </location>
</feature>
<accession>A0A2V2VHU1</accession>
<keyword evidence="4 5" id="KW-0472">Membrane</keyword>
<protein>
    <submittedName>
        <fullName evidence="6">Putative CMP-sialic acid transporter</fullName>
    </submittedName>
</protein>
<dbReference type="VEuPathDB" id="TriTrypDB:TcBrA4_0035840"/>
<reference evidence="6 7" key="1">
    <citation type="journal article" date="2018" name="Microb. Genom.">
        <title>Expanding an expanded genome: long-read sequencing of Trypanosoma cruzi.</title>
        <authorList>
            <person name="Berna L."/>
            <person name="Rodriguez M."/>
            <person name="Chiribao M.L."/>
            <person name="Parodi-Talice A."/>
            <person name="Pita S."/>
            <person name="Rijo G."/>
            <person name="Alvarez-Valin F."/>
            <person name="Robello C."/>
        </authorList>
    </citation>
    <scope>NUCLEOTIDE SEQUENCE [LARGE SCALE GENOMIC DNA]</scope>
    <source>
        <strain evidence="6 7">Dm28c</strain>
    </source>
</reference>
<dbReference type="VEuPathDB" id="TriTrypDB:TcCL_NonESM01865"/>
<dbReference type="GO" id="GO:0000139">
    <property type="term" value="C:Golgi membrane"/>
    <property type="evidence" value="ECO:0007669"/>
    <property type="project" value="InterPro"/>
</dbReference>
<comment type="subcellular location">
    <subcellularLocation>
        <location evidence="1">Membrane</location>
        <topology evidence="1">Multi-pass membrane protein</topology>
    </subcellularLocation>
</comment>
<evidence type="ECO:0000256" key="4">
    <source>
        <dbReference type="ARBA" id="ARBA00023136"/>
    </source>
</evidence>
<feature type="transmembrane region" description="Helical" evidence="5">
    <location>
        <begin position="368"/>
        <end position="388"/>
    </location>
</feature>
<sequence>MRIYLSGFCKRVVSCCSKQLFFFWFLTFQNAIAVLLISYTQERQLAAGAERFAVMHAVLIQEAIKFIASFAWCVIDVWRYVREHATERKEKELILDRLDEMQPLPIKVNNGSDVISSSHLSNSEEINCKDNLLNASFQLSASKTPGRWRLFKNGIVSELFHPSAFRMLLPALLYGFQNCCVYLALANIEPTLFQVTYQSRIIITAVFMSVFLRRCFLFRQWVALVVLALGVSVAQLGDRTASGAERSPERSFKGDYTVGIVATILSAIASSAASVIMESFLKSRSSSMSLFTSTKNLHLALHSVLCFAVFQALNGSVGGFMEPRNASFIDAVRTYFRGFDGLVWVMLVVQAIGGLLVAVVIKYSDNIVRTFAAVISIALSGLCSSYLYVFCPSATFLVGNAVSLGAIVVYNY</sequence>
<dbReference type="VEuPathDB" id="TriTrypDB:TcCLB.504085.60"/>
<organism evidence="6 7">
    <name type="scientific">Trypanosoma cruzi</name>
    <dbReference type="NCBI Taxonomy" id="5693"/>
    <lineage>
        <taxon>Eukaryota</taxon>
        <taxon>Discoba</taxon>
        <taxon>Euglenozoa</taxon>
        <taxon>Kinetoplastea</taxon>
        <taxon>Metakinetoplastina</taxon>
        <taxon>Trypanosomatida</taxon>
        <taxon>Trypanosomatidae</taxon>
        <taxon>Trypanosoma</taxon>
        <taxon>Schizotrypanum</taxon>
    </lineage>
</organism>
<dbReference type="PANTHER" id="PTHR10231">
    <property type="entry name" value="NUCLEOTIDE-SUGAR TRANSMEMBRANE TRANSPORTER"/>
    <property type="match status" value="1"/>
</dbReference>
<dbReference type="VEuPathDB" id="TriTrypDB:C3747_120g99"/>
<dbReference type="Proteomes" id="UP000246121">
    <property type="component" value="Unassembled WGS sequence"/>
</dbReference>
<dbReference type="VEuPathDB" id="TriTrypDB:C4B63_20g202"/>
<gene>
    <name evidence="6" type="ORF">C4B63_20g202</name>
</gene>
<proteinExistence type="predicted"/>
<dbReference type="NCBIfam" id="TIGR00803">
    <property type="entry name" value="nst"/>
    <property type="match status" value="1"/>
</dbReference>
<dbReference type="VEuPathDB" id="TriTrypDB:ECC02_003999"/>
<dbReference type="VEuPathDB" id="TriTrypDB:TcG_00031"/>
<keyword evidence="3 5" id="KW-1133">Transmembrane helix</keyword>
<dbReference type="AlphaFoldDB" id="A0A2V2VHU1"/>
<evidence type="ECO:0000256" key="2">
    <source>
        <dbReference type="ARBA" id="ARBA00022692"/>
    </source>
</evidence>
<keyword evidence="2 5" id="KW-0812">Transmembrane</keyword>
<evidence type="ECO:0000256" key="1">
    <source>
        <dbReference type="ARBA" id="ARBA00004141"/>
    </source>
</evidence>
<dbReference type="GO" id="GO:0015165">
    <property type="term" value="F:pyrimidine nucleotide-sugar transmembrane transporter activity"/>
    <property type="evidence" value="ECO:0007669"/>
    <property type="project" value="InterPro"/>
</dbReference>
<dbReference type="InterPro" id="IPR037185">
    <property type="entry name" value="EmrE-like"/>
</dbReference>
<evidence type="ECO:0000313" key="6">
    <source>
        <dbReference type="EMBL" id="PWU96005.1"/>
    </source>
</evidence>
<name>A0A2V2VHU1_TRYCR</name>
<evidence type="ECO:0000256" key="5">
    <source>
        <dbReference type="SAM" id="Phobius"/>
    </source>
</evidence>
<dbReference type="Pfam" id="PF04142">
    <property type="entry name" value="Nuc_sug_transp"/>
    <property type="match status" value="1"/>
</dbReference>
<feature type="transmembrane region" description="Helical" evidence="5">
    <location>
        <begin position="341"/>
        <end position="361"/>
    </location>
</feature>
<dbReference type="VEuPathDB" id="TriTrypDB:BCY84_01508"/>
<dbReference type="VEuPathDB" id="TriTrypDB:TCDM_02717"/>
<feature type="transmembrane region" description="Helical" evidence="5">
    <location>
        <begin position="20"/>
        <end position="39"/>
    </location>
</feature>
<feature type="transmembrane region" description="Helical" evidence="5">
    <location>
        <begin position="297"/>
        <end position="321"/>
    </location>
</feature>
<evidence type="ECO:0000313" key="7">
    <source>
        <dbReference type="Proteomes" id="UP000246121"/>
    </source>
</evidence>
<dbReference type="SUPFAM" id="SSF103481">
    <property type="entry name" value="Multidrug resistance efflux transporter EmrE"/>
    <property type="match status" value="1"/>
</dbReference>
<comment type="caution">
    <text evidence="6">The sequence shown here is derived from an EMBL/GenBank/DDBJ whole genome shotgun (WGS) entry which is preliminary data.</text>
</comment>
<feature type="transmembrane region" description="Helical" evidence="5">
    <location>
        <begin position="256"/>
        <end position="276"/>
    </location>
</feature>
<dbReference type="EMBL" id="PRFA01000020">
    <property type="protein sequence ID" value="PWU96005.1"/>
    <property type="molecule type" value="Genomic_DNA"/>
</dbReference>
<dbReference type="VEuPathDB" id="TriTrypDB:TcYC6_0049880"/>